<name>A0A1D7QFI7_9SPHI</name>
<comment type="similarity">
    <text evidence="2">Belongs to the nitroreductase family.</text>
</comment>
<dbReference type="PANTHER" id="PTHR43673">
    <property type="entry name" value="NAD(P)H NITROREDUCTASE YDGI-RELATED"/>
    <property type="match status" value="1"/>
</dbReference>
<dbReference type="Pfam" id="PF00881">
    <property type="entry name" value="Nitroreductase"/>
    <property type="match status" value="1"/>
</dbReference>
<keyword evidence="4" id="KW-0288">FMN</keyword>
<sequence length="335" mass="38257">MKSILKKIVPKSAKRFYRSKQTQLSIIKDYVYDYRKFNRESASFKLKNKEMMQAYIIKEYHAVEKGLALLEPRPGFGAERISALADVVEEYLNNYGMDSVTSITAFTLREYLNFDAPYQKIPEYLSRKLEKLLKRCDESAQIKTGGTKIIPRTEITETLNFDYAGFFKSRHSVRDFSEEPVATQLILNAIDTARYTPSVCNRQAWKVYVIEHSNLELKKRLLNVQNGNRGFGEHISSLIVITGKLSSFFAYERNQVFIDGGMFAMSIVLALHAEGLGVCCLNTSYAVKQYEAFKASMEMDSDCVPIMFLAVGNLKDDFKVAISERKPLADIVEVR</sequence>
<evidence type="ECO:0000256" key="1">
    <source>
        <dbReference type="ARBA" id="ARBA00001917"/>
    </source>
</evidence>
<proteinExistence type="inferred from homology"/>
<evidence type="ECO:0000256" key="2">
    <source>
        <dbReference type="ARBA" id="ARBA00007118"/>
    </source>
</evidence>
<evidence type="ECO:0000313" key="8">
    <source>
        <dbReference type="Proteomes" id="UP000094313"/>
    </source>
</evidence>
<dbReference type="InterPro" id="IPR000415">
    <property type="entry name" value="Nitroreductase-like"/>
</dbReference>
<evidence type="ECO:0000256" key="5">
    <source>
        <dbReference type="ARBA" id="ARBA00023002"/>
    </source>
</evidence>
<feature type="domain" description="Nitroreductase" evidence="6">
    <location>
        <begin position="168"/>
        <end position="312"/>
    </location>
</feature>
<organism evidence="7 8">
    <name type="scientific">Pedobacter steynii</name>
    <dbReference type="NCBI Taxonomy" id="430522"/>
    <lineage>
        <taxon>Bacteria</taxon>
        <taxon>Pseudomonadati</taxon>
        <taxon>Bacteroidota</taxon>
        <taxon>Sphingobacteriia</taxon>
        <taxon>Sphingobacteriales</taxon>
        <taxon>Sphingobacteriaceae</taxon>
        <taxon>Pedobacter</taxon>
    </lineage>
</organism>
<dbReference type="EMBL" id="CP017141">
    <property type="protein sequence ID" value="AOM77430.1"/>
    <property type="molecule type" value="Genomic_DNA"/>
</dbReference>
<gene>
    <name evidence="7" type="ORF">BFS30_09765</name>
</gene>
<keyword evidence="3" id="KW-0285">Flavoprotein</keyword>
<reference evidence="7 8" key="1">
    <citation type="submission" date="2016-08" db="EMBL/GenBank/DDBJ databases">
        <authorList>
            <person name="Seilhamer J.J."/>
        </authorList>
    </citation>
    <scope>NUCLEOTIDE SEQUENCE [LARGE SCALE GENOMIC DNA]</scope>
    <source>
        <strain evidence="7 8">DX4</strain>
    </source>
</reference>
<evidence type="ECO:0000259" key="6">
    <source>
        <dbReference type="Pfam" id="PF00881"/>
    </source>
</evidence>
<protein>
    <recommendedName>
        <fullName evidence="6">Nitroreductase domain-containing protein</fullName>
    </recommendedName>
</protein>
<evidence type="ECO:0000313" key="7">
    <source>
        <dbReference type="EMBL" id="AOM77430.1"/>
    </source>
</evidence>
<dbReference type="KEGG" id="psty:BFS30_09765"/>
<dbReference type="InterPro" id="IPR029479">
    <property type="entry name" value="Nitroreductase"/>
</dbReference>
<comment type="cofactor">
    <cofactor evidence="1">
        <name>FMN</name>
        <dbReference type="ChEBI" id="CHEBI:58210"/>
    </cofactor>
</comment>
<dbReference type="OrthoDB" id="9809288at2"/>
<dbReference type="RefSeq" id="WP_069379120.1">
    <property type="nucleotide sequence ID" value="NZ_CP017141.1"/>
</dbReference>
<accession>A0A1D7QFI7</accession>
<dbReference type="SUPFAM" id="SSF55469">
    <property type="entry name" value="FMN-dependent nitroreductase-like"/>
    <property type="match status" value="1"/>
</dbReference>
<evidence type="ECO:0000256" key="4">
    <source>
        <dbReference type="ARBA" id="ARBA00022643"/>
    </source>
</evidence>
<keyword evidence="8" id="KW-1185">Reference proteome</keyword>
<dbReference type="Proteomes" id="UP000094313">
    <property type="component" value="Chromosome"/>
</dbReference>
<dbReference type="GO" id="GO:0016491">
    <property type="term" value="F:oxidoreductase activity"/>
    <property type="evidence" value="ECO:0007669"/>
    <property type="project" value="UniProtKB-KW"/>
</dbReference>
<dbReference type="AlphaFoldDB" id="A0A1D7QFI7"/>
<keyword evidence="5" id="KW-0560">Oxidoreductase</keyword>
<dbReference type="Gene3D" id="3.40.109.10">
    <property type="entry name" value="NADH Oxidase"/>
    <property type="match status" value="1"/>
</dbReference>
<evidence type="ECO:0000256" key="3">
    <source>
        <dbReference type="ARBA" id="ARBA00022630"/>
    </source>
</evidence>
<dbReference type="PANTHER" id="PTHR43673:SF2">
    <property type="entry name" value="NITROREDUCTASE"/>
    <property type="match status" value="1"/>
</dbReference>